<name>A0ABS5BKQ3_9BACT</name>
<evidence type="ECO:0000313" key="3">
    <source>
        <dbReference type="EMBL" id="MBP3954295.1"/>
    </source>
</evidence>
<feature type="chain" id="PRO_5045486935" evidence="2">
    <location>
        <begin position="22"/>
        <end position="150"/>
    </location>
</feature>
<proteinExistence type="predicted"/>
<feature type="compositionally biased region" description="Basic and acidic residues" evidence="1">
    <location>
        <begin position="87"/>
        <end position="105"/>
    </location>
</feature>
<evidence type="ECO:0000313" key="4">
    <source>
        <dbReference type="Proteomes" id="UP000676565"/>
    </source>
</evidence>
<dbReference type="EMBL" id="JAGKQQ010000001">
    <property type="protein sequence ID" value="MBP3954295.1"/>
    <property type="molecule type" value="Genomic_DNA"/>
</dbReference>
<evidence type="ECO:0000256" key="2">
    <source>
        <dbReference type="SAM" id="SignalP"/>
    </source>
</evidence>
<gene>
    <name evidence="3" type="ORF">J8F10_03165</name>
</gene>
<comment type="caution">
    <text evidence="3">The sequence shown here is derived from an EMBL/GenBank/DDBJ whole genome shotgun (WGS) entry which is preliminary data.</text>
</comment>
<organism evidence="3 4">
    <name type="scientific">Gemmata palustris</name>
    <dbReference type="NCBI Taxonomy" id="2822762"/>
    <lineage>
        <taxon>Bacteria</taxon>
        <taxon>Pseudomonadati</taxon>
        <taxon>Planctomycetota</taxon>
        <taxon>Planctomycetia</taxon>
        <taxon>Gemmatales</taxon>
        <taxon>Gemmataceae</taxon>
        <taxon>Gemmata</taxon>
    </lineage>
</organism>
<dbReference type="Proteomes" id="UP000676565">
    <property type="component" value="Unassembled WGS sequence"/>
</dbReference>
<reference evidence="3 4" key="1">
    <citation type="submission" date="2021-04" db="EMBL/GenBank/DDBJ databases">
        <authorList>
            <person name="Ivanova A."/>
        </authorList>
    </citation>
    <scope>NUCLEOTIDE SEQUENCE [LARGE SCALE GENOMIC DNA]</scope>
    <source>
        <strain evidence="3 4">G18</strain>
    </source>
</reference>
<protein>
    <submittedName>
        <fullName evidence="3">Carboxypeptidase regulatory-like domain-containing protein</fullName>
    </submittedName>
</protein>
<feature type="signal peptide" evidence="2">
    <location>
        <begin position="1"/>
        <end position="21"/>
    </location>
</feature>
<dbReference type="RefSeq" id="WP_210652432.1">
    <property type="nucleotide sequence ID" value="NZ_JAGKQQ010000001.1"/>
</dbReference>
<feature type="region of interest" description="Disordered" evidence="1">
    <location>
        <begin position="51"/>
        <end position="150"/>
    </location>
</feature>
<dbReference type="PROSITE" id="PS51257">
    <property type="entry name" value="PROKAR_LIPOPROTEIN"/>
    <property type="match status" value="1"/>
</dbReference>
<accession>A0ABS5BKQ3</accession>
<sequence length="150" mass="15534">MTRFIRPTVLMAVLLALTGCGDPTTEVSGKVTYQGKPVAYGTVVVLDAAGAPKSGAIQPDGTYRVSGVRPGPVKVAVSSPPPPGSEPTRKSAGGRDGRDSDDDKPPPNMPPAAPEVLKSWFPIPDKYGDPNKSALTAEAKSGQPIDIDLK</sequence>
<keyword evidence="4" id="KW-1185">Reference proteome</keyword>
<keyword evidence="2" id="KW-0732">Signal</keyword>
<evidence type="ECO:0000256" key="1">
    <source>
        <dbReference type="SAM" id="MobiDB-lite"/>
    </source>
</evidence>